<comment type="caution">
    <text evidence="1">The sequence shown here is derived from an EMBL/GenBank/DDBJ whole genome shotgun (WGS) entry which is preliminary data.</text>
</comment>
<organism evidence="1 2">
    <name type="scientific">Dallia pectoralis</name>
    <name type="common">Alaska blackfish</name>
    <dbReference type="NCBI Taxonomy" id="75939"/>
    <lineage>
        <taxon>Eukaryota</taxon>
        <taxon>Metazoa</taxon>
        <taxon>Chordata</taxon>
        <taxon>Craniata</taxon>
        <taxon>Vertebrata</taxon>
        <taxon>Euteleostomi</taxon>
        <taxon>Actinopterygii</taxon>
        <taxon>Neopterygii</taxon>
        <taxon>Teleostei</taxon>
        <taxon>Protacanthopterygii</taxon>
        <taxon>Esociformes</taxon>
        <taxon>Umbridae</taxon>
        <taxon>Dallia</taxon>
    </lineage>
</organism>
<dbReference type="Proteomes" id="UP001157502">
    <property type="component" value="Chromosome 4"/>
</dbReference>
<name>A0ACC2H9L9_DALPE</name>
<protein>
    <submittedName>
        <fullName evidence="1">Uncharacterized protein</fullName>
    </submittedName>
</protein>
<sequence>MNDPISPWAKYRDLEQILIQSQSYVAETRWLSLEMNDCLSLHAAQNSHVLPPNVYSALASSCALCR</sequence>
<keyword evidence="2" id="KW-1185">Reference proteome</keyword>
<evidence type="ECO:0000313" key="1">
    <source>
        <dbReference type="EMBL" id="KAJ8012462.1"/>
    </source>
</evidence>
<accession>A0ACC2H9L9</accession>
<dbReference type="EMBL" id="CM055731">
    <property type="protein sequence ID" value="KAJ8012462.1"/>
    <property type="molecule type" value="Genomic_DNA"/>
</dbReference>
<reference evidence="1" key="1">
    <citation type="submission" date="2021-05" db="EMBL/GenBank/DDBJ databases">
        <authorList>
            <person name="Pan Q."/>
            <person name="Jouanno E."/>
            <person name="Zahm M."/>
            <person name="Klopp C."/>
            <person name="Cabau C."/>
            <person name="Louis A."/>
            <person name="Berthelot C."/>
            <person name="Parey E."/>
            <person name="Roest Crollius H."/>
            <person name="Montfort J."/>
            <person name="Robinson-Rechavi M."/>
            <person name="Bouchez O."/>
            <person name="Lampietro C."/>
            <person name="Lopez Roques C."/>
            <person name="Donnadieu C."/>
            <person name="Postlethwait J."/>
            <person name="Bobe J."/>
            <person name="Dillon D."/>
            <person name="Chandos A."/>
            <person name="von Hippel F."/>
            <person name="Guiguen Y."/>
        </authorList>
    </citation>
    <scope>NUCLEOTIDE SEQUENCE</scope>
    <source>
        <strain evidence="1">YG-Jan2019</strain>
    </source>
</reference>
<gene>
    <name evidence="1" type="ORF">DPEC_G00043060</name>
</gene>
<proteinExistence type="predicted"/>
<evidence type="ECO:0000313" key="2">
    <source>
        <dbReference type="Proteomes" id="UP001157502"/>
    </source>
</evidence>